<dbReference type="SUPFAM" id="SSF46785">
    <property type="entry name" value="Winged helix' DNA-binding domain"/>
    <property type="match status" value="1"/>
</dbReference>
<accession>A0A103XT54</accession>
<dbReference type="EMBL" id="LEKV01004324">
    <property type="protein sequence ID" value="KVH96373.1"/>
    <property type="molecule type" value="Genomic_DNA"/>
</dbReference>
<evidence type="ECO:0000256" key="2">
    <source>
        <dbReference type="ARBA" id="ARBA00011233"/>
    </source>
</evidence>
<dbReference type="PANTHER" id="PTHR10015:SF325">
    <property type="entry name" value="HEAT STRESS TRANSCRIPTION FACTOR A-8"/>
    <property type="match status" value="1"/>
</dbReference>
<protein>
    <submittedName>
        <fullName evidence="11">Heat shock factor (HSF)-type, DNA-binding</fullName>
    </submittedName>
</protein>
<evidence type="ECO:0000313" key="11">
    <source>
        <dbReference type="EMBL" id="KVH96373.1"/>
    </source>
</evidence>
<proteinExistence type="inferred from homology"/>
<comment type="subunit">
    <text evidence="2">Homotrimer.</text>
</comment>
<keyword evidence="3" id="KW-0597">Phosphoprotein</keyword>
<comment type="similarity">
    <text evidence="9">Belongs to the HSF family.</text>
</comment>
<keyword evidence="4" id="KW-0805">Transcription regulation</keyword>
<dbReference type="InterPro" id="IPR036390">
    <property type="entry name" value="WH_DNA-bd_sf"/>
</dbReference>
<keyword evidence="7" id="KW-0804">Transcription</keyword>
<dbReference type="OMA" id="TDCWEFA"/>
<dbReference type="InterPro" id="IPR036388">
    <property type="entry name" value="WH-like_DNA-bd_sf"/>
</dbReference>
<evidence type="ECO:0000259" key="10">
    <source>
        <dbReference type="SMART" id="SM00415"/>
    </source>
</evidence>
<dbReference type="Gramene" id="KVH96373">
    <property type="protein sequence ID" value="KVH96373"/>
    <property type="gene ID" value="Ccrd_001549"/>
</dbReference>
<dbReference type="Proteomes" id="UP000243975">
    <property type="component" value="Unassembled WGS sequence"/>
</dbReference>
<evidence type="ECO:0000256" key="7">
    <source>
        <dbReference type="ARBA" id="ARBA00023163"/>
    </source>
</evidence>
<evidence type="ECO:0000256" key="3">
    <source>
        <dbReference type="ARBA" id="ARBA00022553"/>
    </source>
</evidence>
<keyword evidence="12" id="KW-1185">Reference proteome</keyword>
<dbReference type="GO" id="GO:0005634">
    <property type="term" value="C:nucleus"/>
    <property type="evidence" value="ECO:0007669"/>
    <property type="project" value="UniProtKB-SubCell"/>
</dbReference>
<feature type="non-terminal residue" evidence="11">
    <location>
        <position position="393"/>
    </location>
</feature>
<gene>
    <name evidence="11" type="ORF">Ccrd_001549</name>
</gene>
<dbReference type="GO" id="GO:0000978">
    <property type="term" value="F:RNA polymerase II cis-regulatory region sequence-specific DNA binding"/>
    <property type="evidence" value="ECO:0007669"/>
    <property type="project" value="TreeGrafter"/>
</dbReference>
<dbReference type="GO" id="GO:0003700">
    <property type="term" value="F:DNA-binding transcription factor activity"/>
    <property type="evidence" value="ECO:0007669"/>
    <property type="project" value="InterPro"/>
</dbReference>
<reference evidence="11 12" key="1">
    <citation type="journal article" date="2016" name="Sci. Rep.">
        <title>The genome sequence of the outbreeding globe artichoke constructed de novo incorporating a phase-aware low-pass sequencing strategy of F1 progeny.</title>
        <authorList>
            <person name="Scaglione D."/>
            <person name="Reyes-Chin-Wo S."/>
            <person name="Acquadro A."/>
            <person name="Froenicke L."/>
            <person name="Portis E."/>
            <person name="Beitel C."/>
            <person name="Tirone M."/>
            <person name="Mauro R."/>
            <person name="Lo Monaco A."/>
            <person name="Mauromicale G."/>
            <person name="Faccioli P."/>
            <person name="Cattivelli L."/>
            <person name="Rieseberg L."/>
            <person name="Michelmore R."/>
            <person name="Lanteri S."/>
        </authorList>
    </citation>
    <scope>NUCLEOTIDE SEQUENCE [LARGE SCALE GENOMIC DNA]</scope>
    <source>
        <strain evidence="11">2C</strain>
    </source>
</reference>
<evidence type="ECO:0000256" key="4">
    <source>
        <dbReference type="ARBA" id="ARBA00023015"/>
    </source>
</evidence>
<dbReference type="Gene3D" id="1.10.10.10">
    <property type="entry name" value="Winged helix-like DNA-binding domain superfamily/Winged helix DNA-binding domain"/>
    <property type="match status" value="1"/>
</dbReference>
<comment type="subcellular location">
    <subcellularLocation>
        <location evidence="1">Nucleus</location>
    </subcellularLocation>
</comment>
<evidence type="ECO:0000256" key="5">
    <source>
        <dbReference type="ARBA" id="ARBA00023016"/>
    </source>
</evidence>
<dbReference type="PRINTS" id="PR00056">
    <property type="entry name" value="HSFDOMAIN"/>
</dbReference>
<dbReference type="FunFam" id="1.10.10.10:FF:000037">
    <property type="entry name" value="Heat stress transcription factor B-4"/>
    <property type="match status" value="1"/>
</dbReference>
<evidence type="ECO:0000313" key="12">
    <source>
        <dbReference type="Proteomes" id="UP000243975"/>
    </source>
</evidence>
<keyword evidence="6 11" id="KW-0238">DNA-binding</keyword>
<dbReference type="AlphaFoldDB" id="A0A103XT54"/>
<evidence type="ECO:0000256" key="9">
    <source>
        <dbReference type="RuleBase" id="RU004020"/>
    </source>
</evidence>
<dbReference type="SMART" id="SM00415">
    <property type="entry name" value="HSF"/>
    <property type="match status" value="1"/>
</dbReference>
<feature type="domain" description="HSF-type DNA-binding" evidence="10">
    <location>
        <begin position="71"/>
        <end position="164"/>
    </location>
</feature>
<sequence length="393" mass="44647">QEIFVSPWRCPCNFLPVKVSSILPFIRVSVSVSVSLHIILQIHWKICGRRYTAILEYSTMVKKSTENGGLLIPPFLLKCYEMVDDPSTDALISWSLANDSFIVWNEAEFTSELLPRYFKHNTFASFQRQLNIYGFRKNDTDRWEFANDGFIKDQKHLLMSINRKKASPVTAQQNVTKPKMINVSANEGNKYAGLWKEVESLKTDKNTLMQELVKQRQHQKTSQAKMLVLREQLKGMEQNQQQMLSFIVVAMQSPGFLAKPIENNRLKSEPISKTILKPNEPIGLPCEGAIVKYQPPSEEPDSNSQDSVELDLTSDEVEDLFENMDLMSGLPLNERTVSTENYDPFIFHDLSDGDNMLDQLLSFSENKTTKLHSDNLTSTGYGSDGIGSLGSIF</sequence>
<evidence type="ECO:0000256" key="1">
    <source>
        <dbReference type="ARBA" id="ARBA00004123"/>
    </source>
</evidence>
<comment type="caution">
    <text evidence="11">The sequence shown here is derived from an EMBL/GenBank/DDBJ whole genome shotgun (WGS) entry which is preliminary data.</text>
</comment>
<keyword evidence="8" id="KW-0539">Nucleus</keyword>
<name>A0A103XT54_CYNCS</name>
<dbReference type="GO" id="GO:0034605">
    <property type="term" value="P:cellular response to heat"/>
    <property type="evidence" value="ECO:0007669"/>
    <property type="project" value="TreeGrafter"/>
</dbReference>
<evidence type="ECO:0000256" key="8">
    <source>
        <dbReference type="ARBA" id="ARBA00023242"/>
    </source>
</evidence>
<dbReference type="Pfam" id="PF00447">
    <property type="entry name" value="HSF_DNA-bind"/>
    <property type="match status" value="1"/>
</dbReference>
<dbReference type="STRING" id="59895.A0A103XT54"/>
<organism evidence="11 12">
    <name type="scientific">Cynara cardunculus var. scolymus</name>
    <name type="common">Globe artichoke</name>
    <name type="synonym">Cynara scolymus</name>
    <dbReference type="NCBI Taxonomy" id="59895"/>
    <lineage>
        <taxon>Eukaryota</taxon>
        <taxon>Viridiplantae</taxon>
        <taxon>Streptophyta</taxon>
        <taxon>Embryophyta</taxon>
        <taxon>Tracheophyta</taxon>
        <taxon>Spermatophyta</taxon>
        <taxon>Magnoliopsida</taxon>
        <taxon>eudicotyledons</taxon>
        <taxon>Gunneridae</taxon>
        <taxon>Pentapetalae</taxon>
        <taxon>asterids</taxon>
        <taxon>campanulids</taxon>
        <taxon>Asterales</taxon>
        <taxon>Asteraceae</taxon>
        <taxon>Carduoideae</taxon>
        <taxon>Cardueae</taxon>
        <taxon>Carduinae</taxon>
        <taxon>Cynara</taxon>
    </lineage>
</organism>
<evidence type="ECO:0000256" key="6">
    <source>
        <dbReference type="ARBA" id="ARBA00023125"/>
    </source>
</evidence>
<dbReference type="PANTHER" id="PTHR10015">
    <property type="entry name" value="HEAT SHOCK TRANSCRIPTION FACTOR"/>
    <property type="match status" value="1"/>
</dbReference>
<dbReference type="GO" id="GO:0006357">
    <property type="term" value="P:regulation of transcription by RNA polymerase II"/>
    <property type="evidence" value="ECO:0007669"/>
    <property type="project" value="TreeGrafter"/>
</dbReference>
<dbReference type="InterPro" id="IPR000232">
    <property type="entry name" value="HSF_DNA-bd"/>
</dbReference>
<keyword evidence="5 11" id="KW-0346">Stress response</keyword>